<name>A0A6J7IW22_9ZZZZ</name>
<sequence length="237" mass="24036">MHSRTRTAAAIGTLAIAGALMLAGCGGSTTTASPTGAASTASAVDAGWNPPKPTGVTDDLWLNFAEDPATLTGEDLASACTSLVPPTTNDIDGLVAMAPASKAEEWTALYDYLDAYFAPLCANVAPAAESAEPSSEAAAEGEAAASGLSNEKLVEFVQTWCERYSGVFDSTAGTCGGLGEGMPDPMDAAYVQANLDAFIQPRFTCPDGSDGAPSDECKIAYIDSEVANTAQMLSDGG</sequence>
<dbReference type="AlphaFoldDB" id="A0A6J7IW22"/>
<gene>
    <name evidence="1" type="ORF">UFOPK3720_00893</name>
</gene>
<dbReference type="PROSITE" id="PS51257">
    <property type="entry name" value="PROKAR_LIPOPROTEIN"/>
    <property type="match status" value="1"/>
</dbReference>
<accession>A0A6J7IW22</accession>
<evidence type="ECO:0000313" key="1">
    <source>
        <dbReference type="EMBL" id="CAB4934512.1"/>
    </source>
</evidence>
<organism evidence="1">
    <name type="scientific">freshwater metagenome</name>
    <dbReference type="NCBI Taxonomy" id="449393"/>
    <lineage>
        <taxon>unclassified sequences</taxon>
        <taxon>metagenomes</taxon>
        <taxon>ecological metagenomes</taxon>
    </lineage>
</organism>
<reference evidence="1" key="1">
    <citation type="submission" date="2020-05" db="EMBL/GenBank/DDBJ databases">
        <authorList>
            <person name="Chiriac C."/>
            <person name="Salcher M."/>
            <person name="Ghai R."/>
            <person name="Kavagutti S V."/>
        </authorList>
    </citation>
    <scope>NUCLEOTIDE SEQUENCE</scope>
</reference>
<proteinExistence type="predicted"/>
<dbReference type="EMBL" id="CAFBNB010000158">
    <property type="protein sequence ID" value="CAB4934512.1"/>
    <property type="molecule type" value="Genomic_DNA"/>
</dbReference>
<protein>
    <submittedName>
        <fullName evidence="1">Unannotated protein</fullName>
    </submittedName>
</protein>